<dbReference type="GO" id="GO:0051726">
    <property type="term" value="P:regulation of cell cycle"/>
    <property type="evidence" value="ECO:0007669"/>
    <property type="project" value="TreeGrafter"/>
</dbReference>
<keyword evidence="1" id="KW-0175">Coiled coil</keyword>
<protein>
    <submittedName>
        <fullName evidence="4">Hamartin</fullName>
    </submittedName>
</protein>
<comment type="caution">
    <text evidence="4">The sequence shown here is derived from an EMBL/GenBank/DDBJ whole genome shotgun (WGS) entry which is preliminary data.</text>
</comment>
<dbReference type="GO" id="GO:0033596">
    <property type="term" value="C:TSC1-TSC2 complex"/>
    <property type="evidence" value="ECO:0007669"/>
    <property type="project" value="TreeGrafter"/>
</dbReference>
<keyword evidence="3" id="KW-0472">Membrane</keyword>
<dbReference type="InterPro" id="IPR007483">
    <property type="entry name" value="Hamartin"/>
</dbReference>
<name>A0A8X6IUC4_9ARAC</name>
<feature type="compositionally biased region" description="Polar residues" evidence="2">
    <location>
        <begin position="458"/>
        <end position="468"/>
    </location>
</feature>
<dbReference type="PANTHER" id="PTHR15154:SF2">
    <property type="entry name" value="HAMARTIN"/>
    <property type="match status" value="1"/>
</dbReference>
<gene>
    <name evidence="4" type="primary">TSC1</name>
    <name evidence="4" type="ORF">TNIN_357823</name>
</gene>
<reference evidence="4" key="1">
    <citation type="submission" date="2020-08" db="EMBL/GenBank/DDBJ databases">
        <title>Multicomponent nature underlies the extraordinary mechanical properties of spider dragline silk.</title>
        <authorList>
            <person name="Kono N."/>
            <person name="Nakamura H."/>
            <person name="Mori M."/>
            <person name="Yoshida Y."/>
            <person name="Ohtoshi R."/>
            <person name="Malay A.D."/>
            <person name="Moran D.A.P."/>
            <person name="Tomita M."/>
            <person name="Numata K."/>
            <person name="Arakawa K."/>
        </authorList>
    </citation>
    <scope>NUCLEOTIDE SEQUENCE</scope>
</reference>
<evidence type="ECO:0000256" key="1">
    <source>
        <dbReference type="SAM" id="Coils"/>
    </source>
</evidence>
<keyword evidence="5" id="KW-1185">Reference proteome</keyword>
<evidence type="ECO:0000313" key="4">
    <source>
        <dbReference type="EMBL" id="GFS60486.1"/>
    </source>
</evidence>
<dbReference type="Proteomes" id="UP000886998">
    <property type="component" value="Unassembled WGS sequence"/>
</dbReference>
<dbReference type="InterPro" id="IPR016024">
    <property type="entry name" value="ARM-type_fold"/>
</dbReference>
<dbReference type="GO" id="GO:0008285">
    <property type="term" value="P:negative regulation of cell population proliferation"/>
    <property type="evidence" value="ECO:0007669"/>
    <property type="project" value="TreeGrafter"/>
</dbReference>
<keyword evidence="3" id="KW-0812">Transmembrane</keyword>
<evidence type="ECO:0000313" key="5">
    <source>
        <dbReference type="Proteomes" id="UP000886998"/>
    </source>
</evidence>
<dbReference type="PANTHER" id="PTHR15154">
    <property type="entry name" value="HAMARTIN"/>
    <property type="match status" value="1"/>
</dbReference>
<keyword evidence="3" id="KW-1133">Transmembrane helix</keyword>
<feature type="coiled-coil region" evidence="1">
    <location>
        <begin position="740"/>
        <end position="813"/>
    </location>
</feature>
<evidence type="ECO:0000256" key="3">
    <source>
        <dbReference type="SAM" id="Phobius"/>
    </source>
</evidence>
<accession>A0A8X6IUC4</accession>
<feature type="compositionally biased region" description="Basic and acidic residues" evidence="2">
    <location>
        <begin position="488"/>
        <end position="510"/>
    </location>
</feature>
<evidence type="ECO:0000256" key="2">
    <source>
        <dbReference type="SAM" id="MobiDB-lite"/>
    </source>
</evidence>
<dbReference type="SUPFAM" id="SSF48371">
    <property type="entry name" value="ARM repeat"/>
    <property type="match status" value="1"/>
</dbReference>
<dbReference type="AlphaFoldDB" id="A0A8X6IUC4"/>
<proteinExistence type="predicted"/>
<dbReference type="Pfam" id="PF04388">
    <property type="entry name" value="Hamartin"/>
    <property type="match status" value="2"/>
</dbReference>
<sequence>MHQKKEKNDQPVQAPPDPMLKLLSMLETSDCNCTESIMNLIHENLHSAKDSRALNSIVEYYIAAESHHSLDILVRLKEPHDKHLFDKISELMKNETYRYRSLQLLMNLVYRQPPWLHKIANHRIMHTIFSLLKTDQNAPNLMSGLFILICLLPMIPSQFGPFLHDTFDIFSKLASWGVRKPSFIVDVYMVHLQVVIYALFHRLYGMFPCNFLAYLRSYYGGSQYNEENYKVFSLIIKPMLERVRLHPLLVTASKETELSPFRWKKMAYHDVIVECASISLDAIEGMSEPTKSKHSTLTPNEQLNSYDSLQFNYPSNQSSCSTTYESEGIGSDSISSRDMIWSPNGISTLTPPHSSSIATSPLLLKGEQELVCTRQLSTEEVPLDFAVEAKPELLKVEAENLKSSVQTMILKDLSHTQGTSDLEKASMSSACESLIENTSILPAIEAKEDVDVDKEVSELTSGQNSSKVPATDTRYDTPFCSTTQNLTDEPRNLPKTSALERSDSLTKSQEEDGEEMFNSLQETDMETFVPPFNRYRFFSHCGPPPEIPTAYLKKPKVFRSISCPANLYPSDQNVLTTVICCSGETIHGQENVVTCSSGIASTSAFVPVSSNASITSSHKLATYEELIPLVVNPLSDLKQNAPLDFQTRILSQSTLANSLSPPELLDHYIQLGNRASLNNIPIPSSTNTDWTHFGGKPPPDEVSILRTQILLLHNQLLFERHRKDVHSERNRRILGRAKRFKMQEEQIAALKEQIQLLEQYNRDLKNQSDKKSKSYHQLLTEKQQIENNLHSRILKAEQEIKQLQFSNSNLQKLLVSQKQENDEIREFYKKCQLEILLLKHEVDHANKKASLCQKMEKDSVFLSKQLILLQELITHYKDKMEMLKEVQQPDIGDKLMNDAALLEIKDLKQRLELKCYQLEMTVSKVTDLEQSLSDLKAKQKEQMKVFEDIKSFHKDEIVVRDERLEGLKKMSIQKDSHILSLYDEIETLSEQKDLLKKQMNGNVSPADATYQSAEVNVLSQSSSYVEANIISSNLSKDSS</sequence>
<dbReference type="GO" id="GO:0032007">
    <property type="term" value="P:negative regulation of TOR signaling"/>
    <property type="evidence" value="ECO:0007669"/>
    <property type="project" value="TreeGrafter"/>
</dbReference>
<organism evidence="4 5">
    <name type="scientific">Trichonephila inaurata madagascariensis</name>
    <dbReference type="NCBI Taxonomy" id="2747483"/>
    <lineage>
        <taxon>Eukaryota</taxon>
        <taxon>Metazoa</taxon>
        <taxon>Ecdysozoa</taxon>
        <taxon>Arthropoda</taxon>
        <taxon>Chelicerata</taxon>
        <taxon>Arachnida</taxon>
        <taxon>Araneae</taxon>
        <taxon>Araneomorphae</taxon>
        <taxon>Entelegynae</taxon>
        <taxon>Araneoidea</taxon>
        <taxon>Nephilidae</taxon>
        <taxon>Trichonephila</taxon>
        <taxon>Trichonephila inaurata</taxon>
    </lineage>
</organism>
<dbReference type="EMBL" id="BMAV01027578">
    <property type="protein sequence ID" value="GFS60486.1"/>
    <property type="molecule type" value="Genomic_DNA"/>
</dbReference>
<feature type="region of interest" description="Disordered" evidence="2">
    <location>
        <begin position="455"/>
        <end position="514"/>
    </location>
</feature>
<feature type="transmembrane region" description="Helical" evidence="3">
    <location>
        <begin position="141"/>
        <end position="163"/>
    </location>
</feature>